<organism evidence="1 2">
    <name type="scientific">Actinomadura luzonensis</name>
    <dbReference type="NCBI Taxonomy" id="2805427"/>
    <lineage>
        <taxon>Bacteria</taxon>
        <taxon>Bacillati</taxon>
        <taxon>Actinomycetota</taxon>
        <taxon>Actinomycetes</taxon>
        <taxon>Streptosporangiales</taxon>
        <taxon>Thermomonosporaceae</taxon>
        <taxon>Actinomadura</taxon>
    </lineage>
</organism>
<dbReference type="RefSeq" id="WP_242374482.1">
    <property type="nucleotide sequence ID" value="NZ_JAKRKC020000003.1"/>
</dbReference>
<evidence type="ECO:0000313" key="2">
    <source>
        <dbReference type="Proteomes" id="UP001317259"/>
    </source>
</evidence>
<protein>
    <submittedName>
        <fullName evidence="1">Uncharacterized protein</fullName>
    </submittedName>
</protein>
<sequence>MSEPFYWDESAGERADERLAGRKYDYKRRCLEWMRVEAEDVLDDLERRGLPVSYAMRAHVQLSFSPCSLDLWKQKLWRVETAEELFALDRALLDQLVKDARLLLDGPEAELAGGAEGEPDLGESAA</sequence>
<evidence type="ECO:0000313" key="1">
    <source>
        <dbReference type="EMBL" id="MCK2221488.1"/>
    </source>
</evidence>
<name>A0ABT0GBM0_9ACTN</name>
<gene>
    <name evidence="1" type="ORF">MF672_047950</name>
</gene>
<comment type="caution">
    <text evidence="1">The sequence shown here is derived from an EMBL/GenBank/DDBJ whole genome shotgun (WGS) entry which is preliminary data.</text>
</comment>
<dbReference type="EMBL" id="JAKRKC020000003">
    <property type="protein sequence ID" value="MCK2221488.1"/>
    <property type="molecule type" value="Genomic_DNA"/>
</dbReference>
<proteinExistence type="predicted"/>
<dbReference type="Proteomes" id="UP001317259">
    <property type="component" value="Unassembled WGS sequence"/>
</dbReference>
<accession>A0ABT0GBM0</accession>
<reference evidence="1 2" key="1">
    <citation type="submission" date="2022-04" db="EMBL/GenBank/DDBJ databases">
        <title>Genome draft of Actinomadura sp. ATCC 31491.</title>
        <authorList>
            <person name="Shi X."/>
            <person name="Du Y."/>
        </authorList>
    </citation>
    <scope>NUCLEOTIDE SEQUENCE [LARGE SCALE GENOMIC DNA]</scope>
    <source>
        <strain evidence="1 2">ATCC 31491</strain>
    </source>
</reference>
<keyword evidence="2" id="KW-1185">Reference proteome</keyword>